<proteinExistence type="predicted"/>
<organism evidence="1 2">
    <name type="scientific">Nelumbo nucifera</name>
    <name type="common">Sacred lotus</name>
    <dbReference type="NCBI Taxonomy" id="4432"/>
    <lineage>
        <taxon>Eukaryota</taxon>
        <taxon>Viridiplantae</taxon>
        <taxon>Streptophyta</taxon>
        <taxon>Embryophyta</taxon>
        <taxon>Tracheophyta</taxon>
        <taxon>Spermatophyta</taxon>
        <taxon>Magnoliopsida</taxon>
        <taxon>Proteales</taxon>
        <taxon>Nelumbonaceae</taxon>
        <taxon>Nelumbo</taxon>
    </lineage>
</organism>
<evidence type="ECO:0000313" key="2">
    <source>
        <dbReference type="Proteomes" id="UP000607653"/>
    </source>
</evidence>
<dbReference type="EMBL" id="DUZY01000002">
    <property type="protein sequence ID" value="DAD30111.1"/>
    <property type="molecule type" value="Genomic_DNA"/>
</dbReference>
<accession>A0A822YF56</accession>
<name>A0A822YF56_NELNU</name>
<dbReference type="Proteomes" id="UP000607653">
    <property type="component" value="Unassembled WGS sequence"/>
</dbReference>
<reference evidence="1 2" key="1">
    <citation type="journal article" date="2020" name="Mol. Biol. Evol.">
        <title>Distinct Expression and Methylation Patterns for Genes with Different Fates following a Single Whole-Genome Duplication in Flowering Plants.</title>
        <authorList>
            <person name="Shi T."/>
            <person name="Rahmani R.S."/>
            <person name="Gugger P.F."/>
            <person name="Wang M."/>
            <person name="Li H."/>
            <person name="Zhang Y."/>
            <person name="Li Z."/>
            <person name="Wang Q."/>
            <person name="Van de Peer Y."/>
            <person name="Marchal K."/>
            <person name="Chen J."/>
        </authorList>
    </citation>
    <scope>NUCLEOTIDE SEQUENCE [LARGE SCALE GENOMIC DNA]</scope>
    <source>
        <tissue evidence="1">Leaf</tissue>
    </source>
</reference>
<evidence type="ECO:0000313" key="1">
    <source>
        <dbReference type="EMBL" id="DAD30111.1"/>
    </source>
</evidence>
<gene>
    <name evidence="1" type="ORF">HUJ06_031579</name>
</gene>
<keyword evidence="2" id="KW-1185">Reference proteome</keyword>
<protein>
    <submittedName>
        <fullName evidence="1">Uncharacterized protein</fullName>
    </submittedName>
</protein>
<sequence>MKLYLAKRIVHSAAISSCLALSVKYKRAMPDTRGVFGSGLLNIDLIASSTFEMVRAGLQPSFKIPKLKFPSASTLQW</sequence>
<dbReference type="AlphaFoldDB" id="A0A822YF56"/>
<comment type="caution">
    <text evidence="1">The sequence shown here is derived from an EMBL/GenBank/DDBJ whole genome shotgun (WGS) entry which is preliminary data.</text>
</comment>